<dbReference type="Pfam" id="PF00440">
    <property type="entry name" value="TetR_N"/>
    <property type="match status" value="1"/>
</dbReference>
<feature type="domain" description="HTH tetR-type" evidence="2">
    <location>
        <begin position="13"/>
        <end position="73"/>
    </location>
</feature>
<dbReference type="InterPro" id="IPR009057">
    <property type="entry name" value="Homeodomain-like_sf"/>
</dbReference>
<dbReference type="SUPFAM" id="SSF48498">
    <property type="entry name" value="Tetracyclin repressor-like, C-terminal domain"/>
    <property type="match status" value="1"/>
</dbReference>
<dbReference type="Pfam" id="PF08359">
    <property type="entry name" value="TetR_C_4"/>
    <property type="match status" value="1"/>
</dbReference>
<evidence type="ECO:0000313" key="3">
    <source>
        <dbReference type="EMBL" id="GER94022.1"/>
    </source>
</evidence>
<protein>
    <submittedName>
        <fullName evidence="3">TetR/AcrR family transcriptional regulator</fullName>
    </submittedName>
</protein>
<comment type="caution">
    <text evidence="3">The sequence shown here is derived from an EMBL/GenBank/DDBJ whole genome shotgun (WGS) entry which is preliminary data.</text>
</comment>
<accession>A0A5J4L440</accession>
<dbReference type="PROSITE" id="PS50977">
    <property type="entry name" value="HTH_TETR_2"/>
    <property type="match status" value="1"/>
</dbReference>
<dbReference type="PANTHER" id="PTHR43479:SF11">
    <property type="entry name" value="ACREF_ENVCD OPERON REPRESSOR-RELATED"/>
    <property type="match status" value="1"/>
</dbReference>
<sequence>MKKGKRGLRLSRDLRRKQIVEAALTIIANKGVSSLTTASIARKVGISESNLYRHFNSKDEIFQDAVEKIREGLLQNINAVSAMTDADANERLRMLFVFHLDYIEKNKGIPRLIFSEEVHIGNRKLKDRLLSVINLYSAKLESFVKEGQEKGLIKKDIECHAISLMFIGMIQILTMKWSLSGFSFPLVDEGKKLWMNFEKCLMEK</sequence>
<proteinExistence type="predicted"/>
<evidence type="ECO:0000256" key="1">
    <source>
        <dbReference type="ARBA" id="ARBA00023125"/>
    </source>
</evidence>
<dbReference type="PANTHER" id="PTHR43479">
    <property type="entry name" value="ACREF/ENVCD OPERON REPRESSOR-RELATED"/>
    <property type="match status" value="1"/>
</dbReference>
<evidence type="ECO:0000259" key="2">
    <source>
        <dbReference type="PROSITE" id="PS50977"/>
    </source>
</evidence>
<dbReference type="EMBL" id="BLAB01000001">
    <property type="protein sequence ID" value="GER94022.1"/>
    <property type="molecule type" value="Genomic_DNA"/>
</dbReference>
<dbReference type="GO" id="GO:0003677">
    <property type="term" value="F:DNA binding"/>
    <property type="evidence" value="ECO:0007669"/>
    <property type="project" value="UniProtKB-KW"/>
</dbReference>
<gene>
    <name evidence="3" type="ORF">A45J_1780</name>
</gene>
<dbReference type="InterPro" id="IPR050624">
    <property type="entry name" value="HTH-type_Tx_Regulator"/>
</dbReference>
<keyword evidence="1" id="KW-0238">DNA-binding</keyword>
<dbReference type="Gene3D" id="1.10.357.10">
    <property type="entry name" value="Tetracycline Repressor, domain 2"/>
    <property type="match status" value="1"/>
</dbReference>
<organism evidence="3">
    <name type="scientific">hot springs metagenome</name>
    <dbReference type="NCBI Taxonomy" id="433727"/>
    <lineage>
        <taxon>unclassified sequences</taxon>
        <taxon>metagenomes</taxon>
        <taxon>ecological metagenomes</taxon>
    </lineage>
</organism>
<dbReference type="InterPro" id="IPR036271">
    <property type="entry name" value="Tet_transcr_reg_TetR-rel_C_sf"/>
</dbReference>
<dbReference type="InterPro" id="IPR001647">
    <property type="entry name" value="HTH_TetR"/>
</dbReference>
<name>A0A5J4L440_9ZZZZ</name>
<dbReference type="SUPFAM" id="SSF46689">
    <property type="entry name" value="Homeodomain-like"/>
    <property type="match status" value="1"/>
</dbReference>
<dbReference type="InterPro" id="IPR013570">
    <property type="entry name" value="Tscrpt_reg_YsiA_C"/>
</dbReference>
<dbReference type="PRINTS" id="PR00455">
    <property type="entry name" value="HTHTETR"/>
</dbReference>
<dbReference type="AlphaFoldDB" id="A0A5J4L440"/>
<reference evidence="3" key="1">
    <citation type="submission" date="2019-10" db="EMBL/GenBank/DDBJ databases">
        <title>Metagenomic sequencing of thiosulfate-disproportionating enrichment culture.</title>
        <authorList>
            <person name="Umezawa K."/>
            <person name="Kojima H."/>
            <person name="Fukui M."/>
        </authorList>
    </citation>
    <scope>NUCLEOTIDE SEQUENCE</scope>
    <source>
        <strain evidence="3">45J</strain>
    </source>
</reference>